<feature type="non-terminal residue" evidence="3">
    <location>
        <position position="1"/>
    </location>
</feature>
<feature type="compositionally biased region" description="Polar residues" evidence="1">
    <location>
        <begin position="433"/>
        <end position="454"/>
    </location>
</feature>
<feature type="region of interest" description="Disordered" evidence="1">
    <location>
        <begin position="1022"/>
        <end position="1100"/>
    </location>
</feature>
<dbReference type="Gene3D" id="1.10.10.60">
    <property type="entry name" value="Homeodomain-like"/>
    <property type="match status" value="1"/>
</dbReference>
<evidence type="ECO:0000313" key="4">
    <source>
        <dbReference type="Proteomes" id="UP000824469"/>
    </source>
</evidence>
<dbReference type="SUPFAM" id="SSF46689">
    <property type="entry name" value="Homeodomain-like"/>
    <property type="match status" value="1"/>
</dbReference>
<dbReference type="GO" id="GO:0000126">
    <property type="term" value="C:transcription factor TFIIIB complex"/>
    <property type="evidence" value="ECO:0007669"/>
    <property type="project" value="TreeGrafter"/>
</dbReference>
<dbReference type="Pfam" id="PF15963">
    <property type="entry name" value="Myb_DNA-bind_7"/>
    <property type="match status" value="1"/>
</dbReference>
<feature type="region of interest" description="Disordered" evidence="1">
    <location>
        <begin position="1"/>
        <end position="53"/>
    </location>
</feature>
<evidence type="ECO:0000259" key="2">
    <source>
        <dbReference type="SMART" id="SM00717"/>
    </source>
</evidence>
<feature type="compositionally biased region" description="Basic residues" evidence="1">
    <location>
        <begin position="874"/>
        <end position="889"/>
    </location>
</feature>
<organism evidence="3 4">
    <name type="scientific">Taxus chinensis</name>
    <name type="common">Chinese yew</name>
    <name type="synonym">Taxus wallichiana var. chinensis</name>
    <dbReference type="NCBI Taxonomy" id="29808"/>
    <lineage>
        <taxon>Eukaryota</taxon>
        <taxon>Viridiplantae</taxon>
        <taxon>Streptophyta</taxon>
        <taxon>Embryophyta</taxon>
        <taxon>Tracheophyta</taxon>
        <taxon>Spermatophyta</taxon>
        <taxon>Pinopsida</taxon>
        <taxon>Pinidae</taxon>
        <taxon>Conifers II</taxon>
        <taxon>Cupressales</taxon>
        <taxon>Taxaceae</taxon>
        <taxon>Taxus</taxon>
    </lineage>
</organism>
<evidence type="ECO:0000256" key="1">
    <source>
        <dbReference type="SAM" id="MobiDB-lite"/>
    </source>
</evidence>
<feature type="compositionally biased region" description="Polar residues" evidence="1">
    <location>
        <begin position="365"/>
        <end position="392"/>
    </location>
</feature>
<comment type="caution">
    <text evidence="3">The sequence shown here is derived from an EMBL/GenBank/DDBJ whole genome shotgun (WGS) entry which is preliminary data.</text>
</comment>
<feature type="region of interest" description="Disordered" evidence="1">
    <location>
        <begin position="864"/>
        <end position="936"/>
    </location>
</feature>
<name>A0AA38FTT7_TAXCH</name>
<feature type="region of interest" description="Disordered" evidence="1">
    <location>
        <begin position="499"/>
        <end position="524"/>
    </location>
</feature>
<protein>
    <recommendedName>
        <fullName evidence="2">Myb-like domain-containing protein</fullName>
    </recommendedName>
</protein>
<feature type="region of interest" description="Disordered" evidence="1">
    <location>
        <begin position="361"/>
        <end position="472"/>
    </location>
</feature>
<dbReference type="GO" id="GO:0001156">
    <property type="term" value="F:TFIIIC-class transcription factor complex binding"/>
    <property type="evidence" value="ECO:0007669"/>
    <property type="project" value="TreeGrafter"/>
</dbReference>
<evidence type="ECO:0000313" key="3">
    <source>
        <dbReference type="EMBL" id="KAH9309863.1"/>
    </source>
</evidence>
<feature type="region of interest" description="Disordered" evidence="1">
    <location>
        <begin position="1309"/>
        <end position="1434"/>
    </location>
</feature>
<feature type="compositionally biased region" description="Polar residues" evidence="1">
    <location>
        <begin position="1022"/>
        <end position="1031"/>
    </location>
</feature>
<feature type="compositionally biased region" description="Basic residues" evidence="1">
    <location>
        <begin position="968"/>
        <end position="981"/>
    </location>
</feature>
<dbReference type="InterPro" id="IPR009057">
    <property type="entry name" value="Homeodomain-like_sf"/>
</dbReference>
<dbReference type="CDD" id="cd00167">
    <property type="entry name" value="SANT"/>
    <property type="match status" value="1"/>
</dbReference>
<dbReference type="PANTHER" id="PTHR22929:SF0">
    <property type="entry name" value="TRANSCRIPTION FACTOR TFIIIB COMPONENT B'' HOMOLOG"/>
    <property type="match status" value="1"/>
</dbReference>
<feature type="compositionally biased region" description="Polar residues" evidence="1">
    <location>
        <begin position="1417"/>
        <end position="1426"/>
    </location>
</feature>
<dbReference type="InterPro" id="IPR039467">
    <property type="entry name" value="TFIIIB_B''_Myb"/>
</dbReference>
<feature type="compositionally biased region" description="Basic residues" evidence="1">
    <location>
        <begin position="921"/>
        <end position="934"/>
    </location>
</feature>
<feature type="compositionally biased region" description="Basic and acidic residues" evidence="1">
    <location>
        <begin position="500"/>
        <end position="511"/>
    </location>
</feature>
<feature type="compositionally biased region" description="Basic and acidic residues" evidence="1">
    <location>
        <begin position="1350"/>
        <end position="1365"/>
    </location>
</feature>
<feature type="compositionally biased region" description="Polar residues" evidence="1">
    <location>
        <begin position="1145"/>
        <end position="1160"/>
    </location>
</feature>
<keyword evidence="4" id="KW-1185">Reference proteome</keyword>
<feature type="domain" description="Myb-like" evidence="2">
    <location>
        <begin position="1226"/>
        <end position="1274"/>
    </location>
</feature>
<feature type="region of interest" description="Disordered" evidence="1">
    <location>
        <begin position="547"/>
        <end position="576"/>
    </location>
</feature>
<reference evidence="3 4" key="1">
    <citation type="journal article" date="2021" name="Nat. Plants">
        <title>The Taxus genome provides insights into paclitaxel biosynthesis.</title>
        <authorList>
            <person name="Xiong X."/>
            <person name="Gou J."/>
            <person name="Liao Q."/>
            <person name="Li Y."/>
            <person name="Zhou Q."/>
            <person name="Bi G."/>
            <person name="Li C."/>
            <person name="Du R."/>
            <person name="Wang X."/>
            <person name="Sun T."/>
            <person name="Guo L."/>
            <person name="Liang H."/>
            <person name="Lu P."/>
            <person name="Wu Y."/>
            <person name="Zhang Z."/>
            <person name="Ro D.K."/>
            <person name="Shang Y."/>
            <person name="Huang S."/>
            <person name="Yan J."/>
        </authorList>
    </citation>
    <scope>NUCLEOTIDE SEQUENCE [LARGE SCALE GENOMIC DNA]</scope>
    <source>
        <strain evidence="3">Ta-2019</strain>
    </source>
</reference>
<feature type="compositionally biased region" description="Polar residues" evidence="1">
    <location>
        <begin position="1339"/>
        <end position="1349"/>
    </location>
</feature>
<dbReference type="PANTHER" id="PTHR22929">
    <property type="entry name" value="RNA POLYMERASE III TRANSCRIPTION INITIATION FACTOR B"/>
    <property type="match status" value="1"/>
</dbReference>
<dbReference type="Proteomes" id="UP000824469">
    <property type="component" value="Unassembled WGS sequence"/>
</dbReference>
<feature type="region of interest" description="Disordered" evidence="1">
    <location>
        <begin position="959"/>
        <end position="983"/>
    </location>
</feature>
<accession>A0AA38FTT7</accession>
<proteinExistence type="predicted"/>
<gene>
    <name evidence="3" type="ORF">KI387_037774</name>
</gene>
<sequence>PKIGAFQPKVKPRGKKPIAAGKTKVNTVDKRSAKQQPAKVALPETKSSVKENPLSPSQYAVGHQVILPIPSVGSPVDVKPDVVATKFSTVSNPIEEKPVLDTLVSKPVGTLAVSSLTIEAIKEAPCSVEQLMGITIHASPSESKLIDKTSVSVHKAVGTDIIANLIPLTAFPVKENAIPGPSVEEPVGAEVIARFSHPGSKPVEESPLTVPTVQETVSAVVTPALSPAIPSELESSVQDIPSVEGIPTQGPDVEEAPVSISSELELVVQETVSTDPICSLSSAVEEALLSIPSKPEPFHTQTILSSRLPVVNPVEEVKLLDCSQQYLVDTQVIPLSTSPSKSPQSEKPPTVPAEAVARVADQDSDQSLASHDTHNDPSSPASCGMTHQSVSVNEVEKPQPKVPRSKMKSVQPANMPYSFTREAGESKEEAGENNVSISSNKQCKVRDQQFQNGASEPRTIHKDTNESRSVASDSIEMLGNTTENGENISLLNAGDIEIETDSKTNQEDKSSKNSRCRREKMLARKPSNDLITVQRVISVTREHVPVLNTHIPPEGAAPSGNSYDKTNDQRSSWRQKLRGDVVDSSAMMQAEGLEDGENILVLNTNSLPDKDNALASNSDDRINKQPRYQGMKMKARKPADGSAIVQKEVLFKNPLNEFARGNDLVDQHDNKLKRQRQTIKGEKAVPDSIKMSQESLESENCFYANAETPLALLVEFATENDPNNQHNDKSKQQRLKMRGKKAACGCTKMSQETLTEVLVPSNLETEKILSDSNMEVQLNDLPEMSKGQSRCRKRKTTALTKDLDDNNLNDLVDQHNNKLKQQRWTIKGQKVVPDSIISQEILETQNCCDPNAETPLASVVEFATGNDQDDQHNNKSKQQRPKMKGKKAARGSIKMIQDFPTPSTSVVEFATGNDQDDQHNNKSKQQRSKMKGKKAACGSIKMIQEFPTPSASVVEFATGNDQDDQHNNKSKQQRSKMKGKKAALGSIKIVQEFPTEGPVPSNVGTGENHFDLNVEVPLNDLPETNNSQSRCQKWKPTPLTKDLDHNDLNTGIGIVVQPSDGQELNENATEKQTRKKRRASTSGKALESSKEKFSHSTVRRRRRVEQHLLDIPEADLDTSKLTLTALIRLAEAKERKQKKEELTKNKLQSTEAASNSNANEPSKGPDEDEGDVFAPQIKVVNGQIVINEESLVVSHRDLNTDDFRTYRRVEESTSKLNYHTYMNRTPAERWSKSETELFYKAMQQFGTDFAMIQHLFPGRTRRQVKAKFKTEERKNPLQLADALLHRSLDHSHFEMLIDRLKISTVPAENGYADRKNSPLTGLEDTTLENSDEAHEERVTGTQNQSISEAQETHQYEQSPVREKDSTFSVGSQDISKIDERNENSKHLEDDSKGGKEASPSPKDASSEPIAKPPKSLFSYQAGSSKPKSLFGYQL</sequence>
<feature type="compositionally biased region" description="Polar residues" evidence="1">
    <location>
        <begin position="559"/>
        <end position="574"/>
    </location>
</feature>
<feature type="compositionally biased region" description="Basic and acidic residues" evidence="1">
    <location>
        <begin position="1135"/>
        <end position="1144"/>
    </location>
</feature>
<dbReference type="SMART" id="SM00717">
    <property type="entry name" value="SANT"/>
    <property type="match status" value="1"/>
</dbReference>
<dbReference type="InterPro" id="IPR001005">
    <property type="entry name" value="SANT/Myb"/>
</dbReference>
<dbReference type="EMBL" id="JAHRHJ020000007">
    <property type="protein sequence ID" value="KAH9309863.1"/>
    <property type="molecule type" value="Genomic_DNA"/>
</dbReference>
<feature type="compositionally biased region" description="Basic and acidic residues" evidence="1">
    <location>
        <begin position="1375"/>
        <end position="1395"/>
    </location>
</feature>
<feature type="region of interest" description="Disordered" evidence="1">
    <location>
        <begin position="1135"/>
        <end position="1171"/>
    </location>
</feature>
<dbReference type="GO" id="GO:0070898">
    <property type="term" value="P:RNA polymerase III preinitiation complex assembly"/>
    <property type="evidence" value="ECO:0007669"/>
    <property type="project" value="TreeGrafter"/>
</dbReference>